<dbReference type="AlphaFoldDB" id="X1KJ83"/>
<evidence type="ECO:0000313" key="1">
    <source>
        <dbReference type="EMBL" id="GAI07102.1"/>
    </source>
</evidence>
<reference evidence="1" key="1">
    <citation type="journal article" date="2014" name="Front. Microbiol.">
        <title>High frequency of phylogenetically diverse reductive dehalogenase-homologous genes in deep subseafloor sedimentary metagenomes.</title>
        <authorList>
            <person name="Kawai M."/>
            <person name="Futagami T."/>
            <person name="Toyoda A."/>
            <person name="Takaki Y."/>
            <person name="Nishi S."/>
            <person name="Hori S."/>
            <person name="Arai W."/>
            <person name="Tsubouchi T."/>
            <person name="Morono Y."/>
            <person name="Uchiyama I."/>
            <person name="Ito T."/>
            <person name="Fujiyama A."/>
            <person name="Inagaki F."/>
            <person name="Takami H."/>
        </authorList>
    </citation>
    <scope>NUCLEOTIDE SEQUENCE</scope>
    <source>
        <strain evidence="1">Expedition CK06-06</strain>
    </source>
</reference>
<accession>X1KJ83</accession>
<gene>
    <name evidence="1" type="ORF">S06H3_10347</name>
</gene>
<protein>
    <submittedName>
        <fullName evidence="1">Uncharacterized protein</fullName>
    </submittedName>
</protein>
<sequence length="60" mass="6983">MSIFDVLAVVNRHQIGDLSNHLRFYPHSLEYLLGNFSSYVRMKFDFKSLMADITHIIAPI</sequence>
<feature type="non-terminal residue" evidence="1">
    <location>
        <position position="60"/>
    </location>
</feature>
<dbReference type="EMBL" id="BARV01004775">
    <property type="protein sequence ID" value="GAI07102.1"/>
    <property type="molecule type" value="Genomic_DNA"/>
</dbReference>
<proteinExistence type="predicted"/>
<name>X1KJ83_9ZZZZ</name>
<comment type="caution">
    <text evidence="1">The sequence shown here is derived from an EMBL/GenBank/DDBJ whole genome shotgun (WGS) entry which is preliminary data.</text>
</comment>
<organism evidence="1">
    <name type="scientific">marine sediment metagenome</name>
    <dbReference type="NCBI Taxonomy" id="412755"/>
    <lineage>
        <taxon>unclassified sequences</taxon>
        <taxon>metagenomes</taxon>
        <taxon>ecological metagenomes</taxon>
    </lineage>
</organism>